<dbReference type="EMBL" id="AWWV01008028">
    <property type="protein sequence ID" value="OMO93852.1"/>
    <property type="molecule type" value="Genomic_DNA"/>
</dbReference>
<dbReference type="Pfam" id="PF00078">
    <property type="entry name" value="RVT_1"/>
    <property type="match status" value="1"/>
</dbReference>
<evidence type="ECO:0000256" key="2">
    <source>
        <dbReference type="ARBA" id="ARBA00022695"/>
    </source>
</evidence>
<dbReference type="GO" id="GO:0004519">
    <property type="term" value="F:endonuclease activity"/>
    <property type="evidence" value="ECO:0007669"/>
    <property type="project" value="UniProtKB-KW"/>
</dbReference>
<evidence type="ECO:0000256" key="1">
    <source>
        <dbReference type="ARBA" id="ARBA00022679"/>
    </source>
</evidence>
<dbReference type="PROSITE" id="PS50994">
    <property type="entry name" value="INTEGRASE"/>
    <property type="match status" value="1"/>
</dbReference>
<gene>
    <name evidence="10" type="ORF">CCACVL1_06326</name>
</gene>
<evidence type="ECO:0000256" key="4">
    <source>
        <dbReference type="ARBA" id="ARBA00022759"/>
    </source>
</evidence>
<dbReference type="GO" id="GO:0015074">
    <property type="term" value="P:DNA integration"/>
    <property type="evidence" value="ECO:0007669"/>
    <property type="project" value="InterPro"/>
</dbReference>
<dbReference type="Pfam" id="PF17917">
    <property type="entry name" value="RT_RNaseH"/>
    <property type="match status" value="1"/>
</dbReference>
<feature type="compositionally biased region" description="Acidic residues" evidence="7">
    <location>
        <begin position="514"/>
        <end position="531"/>
    </location>
</feature>
<dbReference type="FunFam" id="3.10.20.370:FF:000001">
    <property type="entry name" value="Retrovirus-related Pol polyprotein from transposon 17.6-like protein"/>
    <property type="match status" value="1"/>
</dbReference>
<dbReference type="Pfam" id="PF00665">
    <property type="entry name" value="rve"/>
    <property type="match status" value="1"/>
</dbReference>
<dbReference type="GO" id="GO:0003964">
    <property type="term" value="F:RNA-directed DNA polymerase activity"/>
    <property type="evidence" value="ECO:0007669"/>
    <property type="project" value="UniProtKB-KW"/>
</dbReference>
<dbReference type="InterPro" id="IPR041588">
    <property type="entry name" value="Integrase_H2C2"/>
</dbReference>
<dbReference type="Gene3D" id="3.30.70.270">
    <property type="match status" value="2"/>
</dbReference>
<dbReference type="OrthoDB" id="1731207at2759"/>
<keyword evidence="1" id="KW-0808">Transferase</keyword>
<dbReference type="InterPro" id="IPR043502">
    <property type="entry name" value="DNA/RNA_pol_sf"/>
</dbReference>
<feature type="compositionally biased region" description="Basic and acidic residues" evidence="7">
    <location>
        <begin position="1086"/>
        <end position="1096"/>
    </location>
</feature>
<dbReference type="InterPro" id="IPR043128">
    <property type="entry name" value="Rev_trsase/Diguanyl_cyclase"/>
</dbReference>
<evidence type="ECO:0000256" key="5">
    <source>
        <dbReference type="ARBA" id="ARBA00022801"/>
    </source>
</evidence>
<dbReference type="InterPro" id="IPR001584">
    <property type="entry name" value="Integrase_cat-core"/>
</dbReference>
<dbReference type="CDD" id="cd09274">
    <property type="entry name" value="RNase_HI_RT_Ty3"/>
    <property type="match status" value="1"/>
</dbReference>
<feature type="region of interest" description="Disordered" evidence="7">
    <location>
        <begin position="42"/>
        <end position="92"/>
    </location>
</feature>
<keyword evidence="6 10" id="KW-0695">RNA-directed DNA polymerase</keyword>
<keyword evidence="5" id="KW-0378">Hydrolase</keyword>
<reference evidence="10 11" key="1">
    <citation type="submission" date="2013-09" db="EMBL/GenBank/DDBJ databases">
        <title>Corchorus capsularis genome sequencing.</title>
        <authorList>
            <person name="Alam M."/>
            <person name="Haque M.S."/>
            <person name="Islam M.S."/>
            <person name="Emdad E.M."/>
            <person name="Islam M.M."/>
            <person name="Ahmed B."/>
            <person name="Halim A."/>
            <person name="Hossen Q.M.M."/>
            <person name="Hossain M.Z."/>
            <person name="Ahmed R."/>
            <person name="Khan M.M."/>
            <person name="Islam R."/>
            <person name="Rashid M.M."/>
            <person name="Khan S.A."/>
            <person name="Rahman M.S."/>
            <person name="Alam M."/>
        </authorList>
    </citation>
    <scope>NUCLEOTIDE SEQUENCE [LARGE SCALE GENOMIC DNA]</scope>
    <source>
        <strain evidence="11">cv. CVL-1</strain>
        <tissue evidence="10">Whole seedling</tissue>
    </source>
</reference>
<accession>A0A1R3JGA8</accession>
<dbReference type="GO" id="GO:0016787">
    <property type="term" value="F:hydrolase activity"/>
    <property type="evidence" value="ECO:0007669"/>
    <property type="project" value="UniProtKB-KW"/>
</dbReference>
<keyword evidence="11" id="KW-1185">Reference proteome</keyword>
<evidence type="ECO:0000256" key="8">
    <source>
        <dbReference type="SAM" id="Phobius"/>
    </source>
</evidence>
<dbReference type="Gramene" id="OMO93852">
    <property type="protein sequence ID" value="OMO93852"/>
    <property type="gene ID" value="CCACVL1_06326"/>
</dbReference>
<evidence type="ECO:0000259" key="9">
    <source>
        <dbReference type="PROSITE" id="PS50994"/>
    </source>
</evidence>
<dbReference type="InterPro" id="IPR041373">
    <property type="entry name" value="RT_RNaseH"/>
</dbReference>
<dbReference type="InterPro" id="IPR005162">
    <property type="entry name" value="Retrotrans_gag_dom"/>
</dbReference>
<feature type="region of interest" description="Disordered" evidence="7">
    <location>
        <begin position="2296"/>
        <end position="2317"/>
    </location>
</feature>
<feature type="domain" description="Integrase catalytic" evidence="9">
    <location>
        <begin position="1884"/>
        <end position="2051"/>
    </location>
</feature>
<dbReference type="Pfam" id="PF03732">
    <property type="entry name" value="Retrotrans_gag"/>
    <property type="match status" value="1"/>
</dbReference>
<evidence type="ECO:0000313" key="11">
    <source>
        <dbReference type="Proteomes" id="UP000188268"/>
    </source>
</evidence>
<name>A0A1R3JGA8_COCAP</name>
<proteinExistence type="predicted"/>
<dbReference type="InterPro" id="IPR050951">
    <property type="entry name" value="Retrovirus_Pol_polyprotein"/>
</dbReference>
<keyword evidence="4" id="KW-0255">Endonuclease</keyword>
<dbReference type="CDD" id="cd01647">
    <property type="entry name" value="RT_LTR"/>
    <property type="match status" value="1"/>
</dbReference>
<organism evidence="10 11">
    <name type="scientific">Corchorus capsularis</name>
    <name type="common">Jute</name>
    <dbReference type="NCBI Taxonomy" id="210143"/>
    <lineage>
        <taxon>Eukaryota</taxon>
        <taxon>Viridiplantae</taxon>
        <taxon>Streptophyta</taxon>
        <taxon>Embryophyta</taxon>
        <taxon>Tracheophyta</taxon>
        <taxon>Spermatophyta</taxon>
        <taxon>Magnoliopsida</taxon>
        <taxon>eudicotyledons</taxon>
        <taxon>Gunneridae</taxon>
        <taxon>Pentapetalae</taxon>
        <taxon>rosids</taxon>
        <taxon>malvids</taxon>
        <taxon>Malvales</taxon>
        <taxon>Malvaceae</taxon>
        <taxon>Grewioideae</taxon>
        <taxon>Apeibeae</taxon>
        <taxon>Corchorus</taxon>
    </lineage>
</organism>
<evidence type="ECO:0000256" key="6">
    <source>
        <dbReference type="ARBA" id="ARBA00022918"/>
    </source>
</evidence>
<dbReference type="Pfam" id="PF17921">
    <property type="entry name" value="Integrase_H2C2"/>
    <property type="match status" value="1"/>
</dbReference>
<dbReference type="PANTHER" id="PTHR37984:SF5">
    <property type="entry name" value="PROTEIN NYNRIN-LIKE"/>
    <property type="match status" value="1"/>
</dbReference>
<dbReference type="SUPFAM" id="SSF53098">
    <property type="entry name" value="Ribonuclease H-like"/>
    <property type="match status" value="1"/>
</dbReference>
<feature type="compositionally biased region" description="Basic and acidic residues" evidence="7">
    <location>
        <begin position="63"/>
        <end position="92"/>
    </location>
</feature>
<evidence type="ECO:0000256" key="3">
    <source>
        <dbReference type="ARBA" id="ARBA00022722"/>
    </source>
</evidence>
<dbReference type="GO" id="GO:0003676">
    <property type="term" value="F:nucleic acid binding"/>
    <property type="evidence" value="ECO:0007669"/>
    <property type="project" value="InterPro"/>
</dbReference>
<dbReference type="SUPFAM" id="SSF56672">
    <property type="entry name" value="DNA/RNA polymerases"/>
    <property type="match status" value="1"/>
</dbReference>
<feature type="region of interest" description="Disordered" evidence="7">
    <location>
        <begin position="1074"/>
        <end position="1115"/>
    </location>
</feature>
<keyword evidence="3" id="KW-0540">Nuclease</keyword>
<feature type="region of interest" description="Disordered" evidence="7">
    <location>
        <begin position="955"/>
        <end position="986"/>
    </location>
</feature>
<dbReference type="Proteomes" id="UP000188268">
    <property type="component" value="Unassembled WGS sequence"/>
</dbReference>
<feature type="compositionally biased region" description="Polar residues" evidence="7">
    <location>
        <begin position="52"/>
        <end position="62"/>
    </location>
</feature>
<keyword evidence="8" id="KW-1133">Transmembrane helix</keyword>
<keyword evidence="8" id="KW-0812">Transmembrane</keyword>
<feature type="compositionally biased region" description="Pro residues" evidence="7">
    <location>
        <begin position="685"/>
        <end position="699"/>
    </location>
</feature>
<feature type="region of interest" description="Disordered" evidence="7">
    <location>
        <begin position="653"/>
        <end position="699"/>
    </location>
</feature>
<dbReference type="InterPro" id="IPR036397">
    <property type="entry name" value="RNaseH_sf"/>
</dbReference>
<feature type="region of interest" description="Disordered" evidence="7">
    <location>
        <begin position="504"/>
        <end position="533"/>
    </location>
</feature>
<dbReference type="PANTHER" id="PTHR37984">
    <property type="entry name" value="PROTEIN CBG26694"/>
    <property type="match status" value="1"/>
</dbReference>
<keyword evidence="8" id="KW-0472">Membrane</keyword>
<sequence>MLWRERTLWFRNEEWFMFVVKMLIRDEEIRSGGFKSIQILNDTSEGRKSRSSKQMTPQNSNEEFLKPDDAPRAYHGHEEHNGGHGEDEHMRQGSKDMIQDQGVCASHDSSFKEMPKMPFNPLKMPLGPMTRARAKKFKDALTSLDRTHLEDLKTIEQLTIAGLIEDLRPTKEENCLSVGCRHTHLGVEGVQINLWRVSKIDLNLKQLDSYQLVQFEEFQALLETSGIKLDLSGTMEGQQGEQNKEVNTAAMLQTIIQQLGTMSTRLEALETRNQQAQAPQQRANAVQNNEQKVQPQVHKAREVLKEMSLKTTSSTKSQNSMGEGPLRITWSGESKLDMYFDYHPFAEPKKVQIAILEFVENGLNWWNQLVQSRRRNLERPIDIWVELKSVMRKRFVPSFYINSLYQSLQTLRQGSKSVDEYYSEMMLLMSMAEIEEAPQATMARFHAGLNRDIHDIVEMQQHYDVEELLQHALKAKGYGHYAKDCINKNVMYLTDHGEIVSKDEEFNLGSSGNGDDEREGFAHDEDDDDNGETPALLSLVARRPLSAYVKGDVQNQRENLFHNRMHACGKHSSVIIDDTKRMCFVMFCQFKHAMYYLVNHGNLTTRSIMMALLKMLMKYDNSRTEALPPKKEIIPEVERFVKNRNSERRAVIQESHQRMDNQNRVANPDEENPDGVENLVEDPAALPPPRNWNDLPQPPIVPPARVVDNRSMREIMAPNLNDQPLCIQYNMLNVPCELKTRFIHLLPKYNGLSGEDPIKHIKRFLMICSSTGPVGVDEDQVRMRVSLFHLKGQQGIGWMIYRLVGSCPNHMFSDFQLLHSFFNGLFVLEKRLLNCSAGGDLLQKNTDEIRRLIEAQAKSSHGYGVDERKAHKVKEASINTARLEQQISQLTSLVKEQMGMGNKRRVCGLCASNEHPTDACPTLFDDQVKEANAIGYQGPPQRKYDQYPNTYNSRFKQHPNLRYGNPNNAVRPPYQPPPAQQGNQGHNSNMEALLQKLTESQLMTDETLLRYDGEFINIKNQIGQLANAVSRLENQFSGKIPSQTIDSRADLKAITLKCGKQVGDLRELEKEHETLVQKQEISSPDAYRERGDKLATSEEPLDVSGEVNSKHPKSNVKTNVCIPPFPSRLAKKTKEDVDNEIWETFKKVQVNIPLIEAIKQVPRYAKFLKDLCTNKRKHKGNERMEEDELDLRPIPLLLGRPFLRTARTKIDVYEGILTIEFDNHIVLFDIFEAMRYPSDVHAVFSIDVVDTLKDQALLLDNDDGVEVVLHNGLNGKEYDSHDISLPDRFSEVISDLHSIPPKNVKDDLLYLFLPIPSSKSVPSIIKPPVVELKPLPDHLKEYKEAIGWSIADIKGISPLIYMHKILLEDEAKPVRQPQRRLNPNMMTVVKDEVVKLLEAGIIYSISDSKWVSPVQCVPKKSSMTVVKNQDDELVAKRVQDSWRVSIDYWKLNEVTRKDHFPLPFIDQMLERLAGHEFYCFLDGYSGYFQVPIAPEDQDKTTFTCPYGIFTYRRMPFGLCKAPATFQRCMMSIFQDYVEQIIEVFMDDFSVYGNSFDTCLDNLALILNRCKGNNLVLNSSKCHFMVDQGIVLGHVVASRGLEVDKAKVNIVQNLPYPSTVREVRSFLRHAAFYRTFIKVFSKIGAPLCHLLQKHVEFHFDDACKKAFDTLELALTSAPIVQPPRWDLPFELMCDSSDNAVGAVLGQRVNKLVHVIYYASRALNSAQRNYTKTENELLAIVFALVKFRSYLLGARVIVFSDHAALRYFLSKKESKPRLIRWILLLQEFHIEIKDKKGAKDLVADHLSRLHNGEDATPLVRRSIPQHEQASILGFCHSYACGGHFGPKRTARKVLECGFYWFSIFKDAYMICKTCDRCQRVGNSSQRDQMPLHPIIVVEIFDVWGIDFMGPFPKSSSNLYILLACDYVSKWVEAIATKTDNAEVVADFVKTNIFNRFGIPKALISDKGTHFCNNVIQSLVKKYGVTHKVSTTYHPQTSGQAEISNREIKLILEKTVNPNRKDWSLRLSDALWAYRTAYKTSLGMSPYRLTLGYFITALVSFDWLLEFALVIMSTRKKTRAKKGPINDREEVTRRFISKDAKEWYDKMAANAYVVEQSVAPSIYEEYQITAAFEHFGWAPVLNLPTYYYPRLVREFYANMKERTILDCFELTSTVQGIDIKITPEYLHQCKFIDLRLIDIFLLHMLRLDPCPHPDINLAEIIIEEIHLVGRFNKPFVFPCLITEVLRKFGVDLTDELLVLVNTTFDDDTMKAFGFIEKNGIWENDHRQFYSPNPVVQVSERPKRAAKKRSAASSPAHEESDFTARLDTIEATQNQLLAGQAELLAGQAELRSYFLHILQHFDLQPPPP</sequence>
<dbReference type="InterPro" id="IPR012337">
    <property type="entry name" value="RNaseH-like_sf"/>
</dbReference>
<evidence type="ECO:0000313" key="10">
    <source>
        <dbReference type="EMBL" id="OMO93852.1"/>
    </source>
</evidence>
<dbReference type="FunFam" id="3.30.70.270:FF:000020">
    <property type="entry name" value="Transposon Tf2-6 polyprotein-like Protein"/>
    <property type="match status" value="1"/>
</dbReference>
<protein>
    <submittedName>
        <fullName evidence="10">Reverse transcriptase</fullName>
    </submittedName>
</protein>
<comment type="caution">
    <text evidence="10">The sequence shown here is derived from an EMBL/GenBank/DDBJ whole genome shotgun (WGS) entry which is preliminary data.</text>
</comment>
<dbReference type="Gene3D" id="1.10.340.70">
    <property type="match status" value="1"/>
</dbReference>
<dbReference type="Gene3D" id="3.10.10.10">
    <property type="entry name" value="HIV Type 1 Reverse Transcriptase, subunit A, domain 1"/>
    <property type="match status" value="1"/>
</dbReference>
<keyword evidence="2" id="KW-0548">Nucleotidyltransferase</keyword>
<dbReference type="Gene3D" id="3.30.420.10">
    <property type="entry name" value="Ribonuclease H-like superfamily/Ribonuclease H"/>
    <property type="match status" value="1"/>
</dbReference>
<dbReference type="InterPro" id="IPR000477">
    <property type="entry name" value="RT_dom"/>
</dbReference>
<feature type="transmembrane region" description="Helical" evidence="8">
    <location>
        <begin position="2048"/>
        <end position="2069"/>
    </location>
</feature>
<evidence type="ECO:0000256" key="7">
    <source>
        <dbReference type="SAM" id="MobiDB-lite"/>
    </source>
</evidence>